<evidence type="ECO:0000313" key="6">
    <source>
        <dbReference type="EMBL" id="AHN59570.1"/>
    </source>
</evidence>
<dbReference type="AGR" id="FB:FBgn0030247"/>
<name>Q9VZ54_DROME</name>
<dbReference type="Proteomes" id="UP000000803">
    <property type="component" value="Chromosome X"/>
</dbReference>
<dbReference type="GO" id="GO:0036064">
    <property type="term" value="C:ciliary basal body"/>
    <property type="evidence" value="ECO:0007669"/>
    <property type="project" value="UniProtKB-ARBA"/>
</dbReference>
<evidence type="ECO:0000256" key="1">
    <source>
        <dbReference type="ARBA" id="ARBA00022614"/>
    </source>
</evidence>
<reference evidence="3 8" key="7">
    <citation type="journal article" date="2005" name="PLoS Comput. Biol.">
        <title>Combined evidence annotation of transposable elements in genome sequences.</title>
        <authorList>
            <person name="Quesneville H."/>
            <person name="Bergman C.M."/>
            <person name="Andrieu O."/>
            <person name="Autard D."/>
            <person name="Nouaud D."/>
            <person name="Ashburner M."/>
            <person name="Anxolabehere D."/>
        </authorList>
    </citation>
    <scope>NUCLEOTIDE SEQUENCE [LARGE SCALE GENOMIC DNA]</scope>
    <source>
        <strain evidence="8">Berkeley</strain>
    </source>
</reference>
<dbReference type="EMBL" id="AY060744">
    <property type="protein sequence ID" value="AAL28292.1"/>
    <property type="molecule type" value="mRNA"/>
</dbReference>
<dbReference type="eggNOG" id="KOG2123">
    <property type="taxonomic scope" value="Eukaryota"/>
</dbReference>
<sequence length="365" mass="41217">MEKQLTEHMVESMSRCRDYAKALKLNFCNCGLNDISLCLKMPYLEVLSLSMNKITSLKSLVRCTRLKELYLRQNEIADFDELKYLVNAKSLTSLWLLDNPCSIAAGSNYRASVLRMLPNLKKLDNVDVAEEELESALRYDYYPDVGSAILNPVLDLSNCSPDDMAYRDMIEQCDRTIRQVQQQQRKRFASGDAKNIDELARIRSRSVLVNGERLPLFFPSDLRQVRQAQKAQDALRKQKNQPIWHNEQVQQAHKFTMTPQAVHEQVQGIQSISSDRNADSPAASTSTLAENLIELINSRRQDVVTPPGHLLPNVSSGLALNGANSTTLERHNNSLSAALLLIQDMNASQLETLVLAIIEQFVQLN</sequence>
<evidence type="ECO:0000313" key="3">
    <source>
        <dbReference type="EMBL" id="AAF47974.1"/>
    </source>
</evidence>
<dbReference type="AlphaFoldDB" id="Q9VZ54"/>
<reference evidence="3" key="12">
    <citation type="journal article" date="2015" name="G3 (Bethesda)">
        <title>Gene Model Annotations for Drosophila melanogaster: The Rule-Benders.</title>
        <authorList>
            <consortium name="FlyBase Consortium"/>
            <person name="Crosby M.A."/>
            <person name="Gramates L.S."/>
            <person name="Dos Santos G."/>
            <person name="Matthews B.B."/>
            <person name="St Pierre S.E."/>
            <person name="Zhou P."/>
            <person name="Schroeder A.J."/>
            <person name="Falls K."/>
            <person name="Emmert D.B."/>
            <person name="Russo S.M."/>
            <person name="Gelbart W.M."/>
            <person name="null"/>
        </authorList>
    </citation>
    <scope>NUCLEOTIDE SEQUENCE</scope>
</reference>
<dbReference type="KEGG" id="dme:Dmel_CG15208"/>
<accession>Q9VZ54</accession>
<keyword evidence="2" id="KW-0677">Repeat</keyword>
<reference evidence="3" key="15">
    <citation type="submission" date="2024-06" db="EMBL/GenBank/DDBJ databases">
        <title>Drosophila melanogaster release 4 sequence.</title>
        <authorList>
            <consortium name="Berkeley Drosophila Genome Project"/>
            <person name="Celniker S."/>
            <person name="Carlson J."/>
            <person name="Wan K."/>
            <person name="Pfeiffer B."/>
            <person name="Frise E."/>
            <person name="George R."/>
            <person name="Hoskins R."/>
            <person name="Stapleton M."/>
            <person name="Pacleb J."/>
            <person name="Park S."/>
            <person name="Svirskas R."/>
            <person name="Smith E."/>
            <person name="Yu C."/>
            <person name="Rubin G."/>
        </authorList>
    </citation>
    <scope>NUCLEOTIDE SEQUENCE</scope>
</reference>
<dbReference type="ExpressionAtlas" id="Q9VZ54">
    <property type="expression patterns" value="baseline and differential"/>
</dbReference>
<dbReference type="GO" id="GO:0097733">
    <property type="term" value="C:photoreceptor cell cilium"/>
    <property type="evidence" value="ECO:0007669"/>
    <property type="project" value="UniProtKB-ARBA"/>
</dbReference>
<dbReference type="FlyBase" id="FBgn0030247">
    <property type="gene designation" value="CG15208"/>
</dbReference>
<reference evidence="8" key="3">
    <citation type="journal article" date="2002" name="Genome Biol.">
        <title>Finishing a whole-genome shotgun: release 3 of the Drosophila melanogaster euchromatic genome sequence.</title>
        <authorList>
            <person name="Celniker S.E."/>
            <person name="Wheeler D.A."/>
            <person name="Kronmiller B."/>
            <person name="Carlson J.W."/>
            <person name="Halpern A."/>
            <person name="Patel S."/>
            <person name="Adams M."/>
            <person name="Champe M."/>
            <person name="Dugan S.P."/>
            <person name="Frise E."/>
            <person name="Hodgson A."/>
            <person name="George R.A."/>
            <person name="Hoskins R.A."/>
            <person name="Laverty T."/>
            <person name="Muzny D.M."/>
            <person name="Nelson C.R."/>
            <person name="Pacleb J.M."/>
            <person name="Park S."/>
            <person name="Pfeiffer B.D."/>
            <person name="Richards S."/>
            <person name="Sodergren E.J."/>
            <person name="Svirskas R."/>
            <person name="Tabor P.E."/>
            <person name="Wan K."/>
            <person name="Stapleton M."/>
            <person name="Sutton G.G."/>
            <person name="Venter C."/>
            <person name="Weinstock G."/>
            <person name="Scherer S.E."/>
            <person name="Myers E.W."/>
            <person name="Gibbs R.A."/>
            <person name="Rubin G.M."/>
        </authorList>
    </citation>
    <scope>NUCLEOTIDE SEQUENCE [LARGE SCALE GENOMIC DNA]</scope>
    <source>
        <strain evidence="8">Berkeley</strain>
    </source>
</reference>
<organism evidence="3 8">
    <name type="scientific">Drosophila melanogaster</name>
    <name type="common">Fruit fly</name>
    <dbReference type="NCBI Taxonomy" id="7227"/>
    <lineage>
        <taxon>Eukaryota</taxon>
        <taxon>Metazoa</taxon>
        <taxon>Ecdysozoa</taxon>
        <taxon>Arthropoda</taxon>
        <taxon>Hexapoda</taxon>
        <taxon>Insecta</taxon>
        <taxon>Pterygota</taxon>
        <taxon>Neoptera</taxon>
        <taxon>Endopterygota</taxon>
        <taxon>Diptera</taxon>
        <taxon>Brachycera</taxon>
        <taxon>Muscomorpha</taxon>
        <taxon>Ephydroidea</taxon>
        <taxon>Drosophilidae</taxon>
        <taxon>Drosophila</taxon>
        <taxon>Sophophora</taxon>
    </lineage>
</organism>
<evidence type="ECO:0000313" key="7">
    <source>
        <dbReference type="FlyBase" id="FBgn0030247"/>
    </source>
</evidence>
<dbReference type="RefSeq" id="NP_001285099.1">
    <property type="nucleotide sequence ID" value="NM_001298170.1"/>
</dbReference>
<dbReference type="PANTHER" id="PTHR18849:SF0">
    <property type="entry name" value="CILIA- AND FLAGELLA-ASSOCIATED PROTEIN 410-RELATED"/>
    <property type="match status" value="1"/>
</dbReference>
<reference evidence="3" key="13">
    <citation type="journal article" date="2015" name="Genome Res.">
        <title>The Release 6 reference sequence of the Drosophila melanogaster genome.</title>
        <authorList>
            <person name="Hoskins R.A."/>
            <person name="Carlson J.W."/>
            <person name="Wan K.H."/>
            <person name="Park S."/>
            <person name="Mendez I."/>
            <person name="Galle S.E."/>
            <person name="Booth B.W."/>
            <person name="Pfeiffer B.D."/>
            <person name="George R.A."/>
            <person name="Svirskas R."/>
            <person name="Krzywinski M."/>
            <person name="Schein J."/>
            <person name="Accardo M.C."/>
            <person name="Damia E."/>
            <person name="Messina G."/>
            <person name="Mendez-Lago M."/>
            <person name="de Pablos B."/>
            <person name="Demakova O.V."/>
            <person name="Andreyeva E.N."/>
            <person name="Boldyreva L.V."/>
            <person name="Marra M."/>
            <person name="Carvalho A.B."/>
            <person name="Dimitri P."/>
            <person name="Villasante A."/>
            <person name="Zhimulev I.F."/>
            <person name="Rubin G.M."/>
            <person name="Karpen G.H."/>
            <person name="Celniker S.E."/>
        </authorList>
    </citation>
    <scope>NUCLEOTIDE SEQUENCE</scope>
</reference>
<evidence type="ECO:0000256" key="2">
    <source>
        <dbReference type="ARBA" id="ARBA00022737"/>
    </source>
</evidence>
<gene>
    <name evidence="3" type="primary">lincRNA.977</name>
    <name evidence="3" type="synonym">anon-WO0140519.64</name>
    <name evidence="3" type="synonym">Dmel\CG15208</name>
    <name evidence="3 7" type="ORF">CG15208</name>
    <name evidence="3" type="ORF">Dmel_CG15208</name>
</gene>
<dbReference type="EMBL" id="AE014298">
    <property type="protein sequence ID" value="AAF47974.1"/>
    <property type="molecule type" value="Genomic_DNA"/>
</dbReference>
<dbReference type="SUPFAM" id="SSF52058">
    <property type="entry name" value="L domain-like"/>
    <property type="match status" value="1"/>
</dbReference>
<keyword evidence="8" id="KW-1185">Reference proteome</keyword>
<dbReference type="IntAct" id="Q9VZ54">
    <property type="interactions" value="1"/>
</dbReference>
<reference evidence="8" key="4">
    <citation type="journal article" date="2002" name="Genome Biol.">
        <title>Annotation of the Drosophila melanogaster euchromatic genome: a systematic review.</title>
        <authorList>
            <person name="Misra S."/>
            <person name="Crosby M.A."/>
            <person name="Mungall C.J."/>
            <person name="Matthews B.B."/>
            <person name="Campbell K.S."/>
            <person name="Hradecky P."/>
            <person name="Huang Y."/>
            <person name="Kaminker J.S."/>
            <person name="Millburn G.H."/>
            <person name="Prochnik S.E."/>
            <person name="Smith C.D."/>
            <person name="Tupy J.L."/>
            <person name="Whitfied E.J."/>
            <person name="Bayraktaroglu L."/>
            <person name="Berman B.P."/>
            <person name="Bettencourt B.R."/>
            <person name="Celniker S.E."/>
            <person name="de Grey A.D."/>
            <person name="Drysdale R.A."/>
            <person name="Harris N.L."/>
            <person name="Richter J."/>
            <person name="Russo S."/>
            <person name="Schroeder A.J."/>
            <person name="Shu S.Q."/>
            <person name="Stapleton M."/>
            <person name="Yamada C."/>
            <person name="Ashburner M."/>
            <person name="Gelbart W.M."/>
            <person name="Rubin G.M."/>
            <person name="Lewis S.E."/>
        </authorList>
    </citation>
    <scope>GENOME REANNOTATION</scope>
    <source>
        <strain evidence="8">Berkeley</strain>
    </source>
</reference>
<reference evidence="3 8" key="6">
    <citation type="journal article" date="2002" name="Genome Biol.">
        <title>Heterochromatic sequences in a Drosophila whole-genome shotgun assembly.</title>
        <authorList>
            <person name="Hoskins R.A."/>
            <person name="Smith C.D."/>
            <person name="Carlson J.W."/>
            <person name="Carvalho A.B."/>
            <person name="Halpern A."/>
            <person name="Kaminker J.S."/>
            <person name="Kennedy C."/>
            <person name="Mungall C.J."/>
            <person name="Sullivan B.A."/>
            <person name="Sutton G.G."/>
            <person name="Yasuhara J.C."/>
            <person name="Wakimoto B.T."/>
            <person name="Myers E.W."/>
            <person name="Celniker S.E."/>
            <person name="Rubin G.M."/>
            <person name="Karpen G.H."/>
        </authorList>
    </citation>
    <scope>NUCLEOTIDE SEQUENCE [LARGE SCALE GENOMIC DNA]</scope>
    <source>
        <strain evidence="8">Berkeley</strain>
    </source>
</reference>
<dbReference type="OrthoDB" id="1517790at2759"/>
<dbReference type="SMR" id="Q9VZ54"/>
<reference evidence="8" key="5">
    <citation type="journal article" date="2002" name="Genome Biol.">
        <title>The transposable elements of the Drosophila melanogaster euchromatin: a genomics perspective.</title>
        <authorList>
            <person name="Kaminker J.S."/>
            <person name="Bergman C.M."/>
            <person name="Kronmiller B."/>
            <person name="Carlson J."/>
            <person name="Svirskas R."/>
            <person name="Patel S."/>
            <person name="Frise E."/>
            <person name="Wheeler D.A."/>
            <person name="Lewis S.E."/>
            <person name="Rubin G.M."/>
            <person name="Ashburner M."/>
            <person name="Celniker S.E."/>
        </authorList>
    </citation>
    <scope>NUCLEOTIDE SEQUENCE [LARGE SCALE GENOMIC DNA]</scope>
    <source>
        <strain evidence="8">Berkeley</strain>
    </source>
</reference>
<dbReference type="InterPro" id="IPR032675">
    <property type="entry name" value="LRR_dom_sf"/>
</dbReference>
<dbReference type="FunFam" id="3.80.10.10:FF:000094">
    <property type="entry name" value="protein C21orf2 isoform X1"/>
    <property type="match status" value="1"/>
</dbReference>
<keyword evidence="1" id="KW-0433">Leucine-rich repeat</keyword>
<dbReference type="VEuPathDB" id="VectorBase:FBgn0030247"/>
<dbReference type="HOGENOM" id="CLU_763471_0_0_1"/>
<dbReference type="STRING" id="7227.FBpp0308814"/>
<dbReference type="Gene3D" id="3.80.10.10">
    <property type="entry name" value="Ribonuclease Inhibitor"/>
    <property type="match status" value="1"/>
</dbReference>
<dbReference type="EMBL" id="AE014298">
    <property type="protein sequence ID" value="AHN59569.1"/>
    <property type="molecule type" value="Genomic_DNA"/>
</dbReference>
<evidence type="ECO:0000313" key="4">
    <source>
        <dbReference type="EMBL" id="AAL28292.1"/>
    </source>
</evidence>
<dbReference type="InterPro" id="IPR001611">
    <property type="entry name" value="Leu-rich_rpt"/>
</dbReference>
<dbReference type="Bgee" id="FBgn0030247">
    <property type="expression patterns" value="Expressed in testis and 24 other cell types or tissues"/>
</dbReference>
<protein>
    <submittedName>
        <fullName evidence="4">GH19655p</fullName>
    </submittedName>
    <submittedName>
        <fullName evidence="3">Uncharacterized protein, isoform A</fullName>
    </submittedName>
    <submittedName>
        <fullName evidence="5">Uncharacterized protein, isoform B</fullName>
    </submittedName>
    <submittedName>
        <fullName evidence="6">Uncharacterized protein, isoform C</fullName>
    </submittedName>
</protein>
<dbReference type="BioGRID-ORCS" id="32022">
    <property type="hits" value="0 hits in 1 CRISPR screen"/>
</dbReference>
<dbReference type="DNASU" id="32022"/>
<reference evidence="4" key="2">
    <citation type="submission" date="2001-10" db="EMBL/GenBank/DDBJ databases">
        <authorList>
            <person name="Stapleton M."/>
            <person name="Brokstein P."/>
            <person name="Hong L."/>
            <person name="Agbayani A."/>
            <person name="Carlson J."/>
            <person name="Champe M."/>
            <person name="Chavez C."/>
            <person name="Dorsett V."/>
            <person name="Farfan D."/>
            <person name="Frise E."/>
            <person name="George R."/>
            <person name="Gonzalez M."/>
            <person name="Guarin H."/>
            <person name="Li P."/>
            <person name="Liao G."/>
            <person name="Miranda A."/>
            <person name="Mungall C.J."/>
            <person name="Nunoo J."/>
            <person name="Pacleb J."/>
            <person name="Paragas V."/>
            <person name="Park S."/>
            <person name="Phouanenavong S."/>
            <person name="Wan K."/>
            <person name="Yu C."/>
            <person name="Lewis S.E."/>
            <person name="Rubin G.M."/>
            <person name="Celniker S."/>
        </authorList>
    </citation>
    <scope>NUCLEOTIDE SEQUENCE</scope>
    <source>
        <strain evidence="4">Berkeley</strain>
    </source>
</reference>
<reference evidence="3" key="11">
    <citation type="journal article" date="2015" name="G3 (Bethesda)">
        <title>Gene Model Annotations for Drosophila melanogaster: Impact of High-Throughput Data.</title>
        <authorList>
            <consortium name="FlyBase Consortium"/>
            <person name="Matthews B.B."/>
            <person name="Dos Santos G."/>
            <person name="Crosby M.A."/>
            <person name="Emmert D.B."/>
            <person name="St Pierre S.E."/>
            <person name="Gramates L.S."/>
            <person name="Zhou P."/>
            <person name="Schroeder A.J."/>
            <person name="Falls K."/>
            <person name="Strelets V."/>
            <person name="Russo S.M."/>
            <person name="Gelbart W.M."/>
            <person name="null"/>
        </authorList>
    </citation>
    <scope>NUCLEOTIDE SEQUENCE</scope>
</reference>
<reference evidence="3" key="14">
    <citation type="submission" date="2023-12" db="EMBL/GenBank/DDBJ databases">
        <authorList>
            <consortium name="FlyBase"/>
        </authorList>
    </citation>
    <scope>NUCLEOTIDE SEQUENCE</scope>
</reference>
<evidence type="ECO:0000313" key="8">
    <source>
        <dbReference type="Proteomes" id="UP000000803"/>
    </source>
</evidence>
<dbReference type="EMBL" id="AE014298">
    <property type="protein sequence ID" value="AHN59570.1"/>
    <property type="molecule type" value="Genomic_DNA"/>
</dbReference>
<dbReference type="UCSC" id="CG15208-RA">
    <property type="organism name" value="d. melanogaster"/>
</dbReference>
<proteinExistence type="evidence at transcript level"/>
<dbReference type="GeneID" id="32022"/>
<dbReference type="GO" id="GO:0007010">
    <property type="term" value="P:cytoskeleton organization"/>
    <property type="evidence" value="ECO:0000318"/>
    <property type="project" value="GO_Central"/>
</dbReference>
<dbReference type="RefSeq" id="NP_001285100.1">
    <property type="nucleotide sequence ID" value="NM_001298171.1"/>
</dbReference>
<reference evidence="3 8" key="9">
    <citation type="journal article" date="2007" name="Science">
        <title>The Release 5.1 annotation of Drosophila melanogaster heterochromatin.</title>
        <authorList>
            <person name="Smith C.D."/>
            <person name="Shu S."/>
            <person name="Mungall C.J."/>
            <person name="Karpen G.H."/>
        </authorList>
    </citation>
    <scope>NUCLEOTIDE SEQUENCE [LARGE SCALE GENOMIC DNA]</scope>
    <source>
        <strain evidence="8">Berkeley</strain>
    </source>
</reference>
<dbReference type="OMA" id="KFHAANS"/>
<reference evidence="3 8" key="10">
    <citation type="journal article" date="2007" name="Science">
        <title>Sequence finishing and mapping of Drosophila melanogaster heterochromatin.</title>
        <authorList>
            <person name="Hoskins R.A."/>
            <person name="Carlson J.W."/>
            <person name="Kennedy C."/>
            <person name="Acevedo D."/>
            <person name="Evans-Holm M."/>
            <person name="Frise E."/>
            <person name="Wan K.H."/>
            <person name="Park S."/>
            <person name="Mendez-Lago M."/>
            <person name="Rossi F."/>
            <person name="Villasante A."/>
            <person name="Dimitri P."/>
            <person name="Karpen G.H."/>
            <person name="Celniker S.E."/>
        </authorList>
    </citation>
    <scope>NUCLEOTIDE SEQUENCE [LARGE SCALE GENOMIC DNA]</scope>
    <source>
        <strain evidence="8">Berkeley</strain>
    </source>
</reference>
<reference evidence="3" key="8">
    <citation type="submission" date="2006-08" db="EMBL/GenBank/DDBJ databases">
        <authorList>
            <person name="Celniker S."/>
            <person name="Carlson J."/>
            <person name="Wan K."/>
            <person name="Frise E."/>
            <person name="Hoskins R."/>
            <person name="Park S."/>
            <person name="Svirskas R."/>
            <person name="Rubin G."/>
        </authorList>
    </citation>
    <scope>NUCLEOTIDE SEQUENCE</scope>
</reference>
<dbReference type="PROSITE" id="PS51450">
    <property type="entry name" value="LRR"/>
    <property type="match status" value="2"/>
</dbReference>
<dbReference type="RefSeq" id="NP_572664.1">
    <property type="nucleotide sequence ID" value="NM_132436.3"/>
</dbReference>
<dbReference type="PANTHER" id="PTHR18849">
    <property type="entry name" value="LEUCINE RICH REPEAT PROTEIN"/>
    <property type="match status" value="1"/>
</dbReference>
<reference evidence="3 8" key="1">
    <citation type="journal article" date="2000" name="Science">
        <title>The genome sequence of Drosophila melanogaster.</title>
        <authorList>
            <person name="Adams M.D."/>
            <person name="Celniker S.E."/>
            <person name="Holt R.A."/>
            <person name="Evans C.A."/>
            <person name="Gocayne J.D."/>
            <person name="Amanatides P.G."/>
            <person name="Scherer S.E."/>
            <person name="Li P.W."/>
            <person name="Hoskins R.A."/>
            <person name="Galle R.F."/>
            <person name="George R.A."/>
            <person name="Lewis S.E."/>
            <person name="Richards S."/>
            <person name="Ashburner M."/>
            <person name="Henderson S.N."/>
            <person name="Sutton G.G."/>
            <person name="Wortman J.R."/>
            <person name="Yandell M.D."/>
            <person name="Zhang Q."/>
            <person name="Chen L.X."/>
            <person name="Brandon R.C."/>
            <person name="Rogers Y.H."/>
            <person name="Blazej R.G."/>
            <person name="Champe M."/>
            <person name="Pfeiffer B.D."/>
            <person name="Wan K.H."/>
            <person name="Doyle C."/>
            <person name="Baxter E.G."/>
            <person name="Helt G."/>
            <person name="Nelson C.R."/>
            <person name="Gabor G.L."/>
            <person name="Abril J.F."/>
            <person name="Agbayani A."/>
            <person name="An H.J."/>
            <person name="Andrews-Pfannkoch C."/>
            <person name="Baldwin D."/>
            <person name="Ballew R.M."/>
            <person name="Basu A."/>
            <person name="Baxendale J."/>
            <person name="Bayraktaroglu L."/>
            <person name="Beasley E.M."/>
            <person name="Beeson K.Y."/>
            <person name="Benos P.V."/>
            <person name="Berman B.P."/>
            <person name="Bhandari D."/>
            <person name="Bolshakov S."/>
            <person name="Borkova D."/>
            <person name="Botchan M.R."/>
            <person name="Bouck J."/>
            <person name="Brokstein P."/>
            <person name="Brottier P."/>
            <person name="Burtis K.C."/>
            <person name="Busam D.A."/>
            <person name="Butler H."/>
            <person name="Cadieu E."/>
            <person name="Center A."/>
            <person name="Chandra I."/>
            <person name="Cherry J.M."/>
            <person name="Cawley S."/>
            <person name="Dahlke C."/>
            <person name="Davenport L.B."/>
            <person name="Davies P."/>
            <person name="de Pablos B."/>
            <person name="Delcher A."/>
            <person name="Deng Z."/>
            <person name="Mays A.D."/>
            <person name="Dew I."/>
            <person name="Dietz S.M."/>
            <person name="Dodson K."/>
            <person name="Doup L.E."/>
            <person name="Downes M."/>
            <person name="Dugan-Rocha S."/>
            <person name="Dunkov B.C."/>
            <person name="Dunn P."/>
            <person name="Durbin K.J."/>
            <person name="Evangelista C.C."/>
            <person name="Ferraz C."/>
            <person name="Ferriera S."/>
            <person name="Fleischmann W."/>
            <person name="Fosler C."/>
            <person name="Gabrielian A.E."/>
            <person name="Garg N.S."/>
            <person name="Gelbart W.M."/>
            <person name="Glasser K."/>
            <person name="Glodek A."/>
            <person name="Gong F."/>
            <person name="Gorrell J.H."/>
            <person name="Gu Z."/>
            <person name="Guan P."/>
            <person name="Harris M."/>
            <person name="Harris N.L."/>
            <person name="Harvey D."/>
            <person name="Heiman T.J."/>
            <person name="Hernandez J.R."/>
            <person name="Houck J."/>
            <person name="Hostin D."/>
            <person name="Houston K.A."/>
            <person name="Howland T.J."/>
            <person name="Wei M.H."/>
            <person name="Ibegwam C."/>
            <person name="Jalali M."/>
            <person name="Kalush F."/>
            <person name="Karpen G.H."/>
            <person name="Ke Z."/>
            <person name="Kennison J.A."/>
            <person name="Ketchum K.A."/>
            <person name="Kimmel B.E."/>
            <person name="Kodira C.D."/>
            <person name="Kraft C."/>
            <person name="Kravitz S."/>
            <person name="Kulp D."/>
            <person name="Lai Z."/>
            <person name="Lasko P."/>
            <person name="Lei Y."/>
            <person name="Levitsky A.A."/>
            <person name="Li J."/>
            <person name="Li Z."/>
            <person name="Liang Y."/>
            <person name="Lin X."/>
            <person name="Liu X."/>
            <person name="Mattei B."/>
            <person name="McIntosh T.C."/>
            <person name="McLeod M.P."/>
            <person name="McPherson D."/>
            <person name="Merkulov G."/>
            <person name="Milshina N.V."/>
            <person name="Mobarry C."/>
            <person name="Morris J."/>
            <person name="Moshrefi A."/>
            <person name="Mount S.M."/>
            <person name="Moy M."/>
            <person name="Murphy B."/>
            <person name="Murphy L."/>
            <person name="Muzny D.M."/>
            <person name="Nelson D.L."/>
            <person name="Nelson D.R."/>
            <person name="Nelson K.A."/>
            <person name="Nixon K."/>
            <person name="Nusskern D.R."/>
            <person name="Pacleb J.M."/>
            <person name="Palazzolo M."/>
            <person name="Pittman G.S."/>
            <person name="Pan S."/>
            <person name="Pollard J."/>
            <person name="Puri V."/>
            <person name="Reese M.G."/>
            <person name="Reinert K."/>
            <person name="Remington K."/>
            <person name="Saunders R.D."/>
            <person name="Scheeler F."/>
            <person name="Shen H."/>
            <person name="Shue B.C."/>
            <person name="Siden-Kiamos I."/>
            <person name="Simpson M."/>
            <person name="Skupski M.P."/>
            <person name="Smith T."/>
            <person name="Spier E."/>
            <person name="Spradling A.C."/>
            <person name="Stapleton M."/>
            <person name="Strong R."/>
            <person name="Sun E."/>
            <person name="Svirskas R."/>
            <person name="Tector C."/>
            <person name="Turner R."/>
            <person name="Venter E."/>
            <person name="Wang A.H."/>
            <person name="Wang X."/>
            <person name="Wang Z.Y."/>
            <person name="Wassarman D.A."/>
            <person name="Weinstock G.M."/>
            <person name="Weissenbach J."/>
            <person name="Williams S.M."/>
            <person name="WoodageT"/>
            <person name="Worley K.C."/>
            <person name="Wu D."/>
            <person name="Yang S."/>
            <person name="Yao Q.A."/>
            <person name="Ye J."/>
            <person name="Yeh R.F."/>
            <person name="Zaveri J.S."/>
            <person name="Zhan M."/>
            <person name="Zhang G."/>
            <person name="Zhao Q."/>
            <person name="Zheng L."/>
            <person name="Zheng X.H."/>
            <person name="Zhong F.N."/>
            <person name="Zhong W."/>
            <person name="Zhou X."/>
            <person name="Zhu S."/>
            <person name="Zhu X."/>
            <person name="Smith H.O."/>
            <person name="Gibbs R.A."/>
            <person name="Myers E.W."/>
            <person name="Rubin G.M."/>
            <person name="Venter J.C."/>
        </authorList>
    </citation>
    <scope>NUCLEOTIDE SEQUENCE [LARGE SCALE GENOMIC DNA]</scope>
    <source>
        <strain evidence="8">Berkeley</strain>
    </source>
</reference>
<dbReference type="PaxDb" id="7227-FBpp0073239"/>
<evidence type="ECO:0000313" key="5">
    <source>
        <dbReference type="EMBL" id="AHN59569.1"/>
    </source>
</evidence>